<gene>
    <name evidence="1" type="ORF">SOCE26_030560</name>
</gene>
<reference evidence="1 2" key="1">
    <citation type="submission" date="2015-09" db="EMBL/GenBank/DDBJ databases">
        <title>Sorangium comparison.</title>
        <authorList>
            <person name="Zaburannyi N."/>
            <person name="Bunk B."/>
            <person name="Overmann J."/>
            <person name="Mueller R."/>
        </authorList>
    </citation>
    <scope>NUCLEOTIDE SEQUENCE [LARGE SCALE GENOMIC DNA]</scope>
    <source>
        <strain evidence="1 2">So ce26</strain>
    </source>
</reference>
<dbReference type="Proteomes" id="UP000238348">
    <property type="component" value="Chromosome"/>
</dbReference>
<name>A0A2L0EQT1_SORCE</name>
<proteinExistence type="predicted"/>
<organism evidence="1 2">
    <name type="scientific">Sorangium cellulosum</name>
    <name type="common">Polyangium cellulosum</name>
    <dbReference type="NCBI Taxonomy" id="56"/>
    <lineage>
        <taxon>Bacteria</taxon>
        <taxon>Pseudomonadati</taxon>
        <taxon>Myxococcota</taxon>
        <taxon>Polyangia</taxon>
        <taxon>Polyangiales</taxon>
        <taxon>Polyangiaceae</taxon>
        <taxon>Sorangium</taxon>
    </lineage>
</organism>
<dbReference type="OrthoDB" id="5520357at2"/>
<protein>
    <submittedName>
        <fullName evidence="1">Uncharacterized protein</fullName>
    </submittedName>
</protein>
<sequence length="235" mass="24388">MTARRTERRGIRRGAMAALLAVLLGGCVVSPQPSPPVIVLDGDLIASSPESMILRTTISVVGEAGAVDPPEGVIVATNLDTTDAPVVAEVNADGSFQVEVAATTAHVVRLQAKQEARRSEPVDVVLAGASGTTPPELTCLAVEPDVWVSLDDGAAAEVVVRNTCAEEVAFDAPRLRRGSSPFTVSVTAPFVVPAGGAMVVTVRADGDGEEREDVLFLEFTAPVIGRRALTLTIPD</sequence>
<evidence type="ECO:0000313" key="1">
    <source>
        <dbReference type="EMBL" id="AUX41635.1"/>
    </source>
</evidence>
<dbReference type="AlphaFoldDB" id="A0A2L0EQT1"/>
<dbReference type="EMBL" id="CP012673">
    <property type="protein sequence ID" value="AUX41635.1"/>
    <property type="molecule type" value="Genomic_DNA"/>
</dbReference>
<evidence type="ECO:0000313" key="2">
    <source>
        <dbReference type="Proteomes" id="UP000238348"/>
    </source>
</evidence>
<accession>A0A2L0EQT1</accession>
<dbReference type="PROSITE" id="PS51257">
    <property type="entry name" value="PROKAR_LIPOPROTEIN"/>
    <property type="match status" value="1"/>
</dbReference>